<dbReference type="RefSeq" id="WP_217666845.1">
    <property type="nucleotide sequence ID" value="NZ_JAHRID010000001.1"/>
</dbReference>
<keyword evidence="2" id="KW-1185">Reference proteome</keyword>
<dbReference type="EMBL" id="JAHRID010000001">
    <property type="protein sequence ID" value="MBV2127939.1"/>
    <property type="molecule type" value="Genomic_DNA"/>
</dbReference>
<proteinExistence type="predicted"/>
<evidence type="ECO:0000313" key="2">
    <source>
        <dbReference type="Proteomes" id="UP000704611"/>
    </source>
</evidence>
<accession>A0ABS6MHT8</accession>
<protein>
    <submittedName>
        <fullName evidence="1">Uncharacterized protein</fullName>
    </submittedName>
</protein>
<comment type="caution">
    <text evidence="1">The sequence shown here is derived from an EMBL/GenBank/DDBJ whole genome shotgun (WGS) entry which is preliminary data.</text>
</comment>
<dbReference type="Proteomes" id="UP000704611">
    <property type="component" value="Unassembled WGS sequence"/>
</dbReference>
<sequence length="74" mass="8258">MGVHENIGFSDFPDQSQTSGKAVEVCFNYDSSKILPGTCVRDDLEEPFMTIIKLDDGRHVLSTECQFRVVGPCF</sequence>
<reference evidence="1 2" key="1">
    <citation type="submission" date="2021-06" db="EMBL/GenBank/DDBJ databases">
        <title>Rheinheimera indica sp. nov., isolated from deep-sea sediment.</title>
        <authorList>
            <person name="Wang Z."/>
            <person name="Zhang X.-Y."/>
        </authorList>
    </citation>
    <scope>NUCLEOTIDE SEQUENCE [LARGE SCALE GENOMIC DNA]</scope>
    <source>
        <strain evidence="1 2">SM2107</strain>
    </source>
</reference>
<evidence type="ECO:0000313" key="1">
    <source>
        <dbReference type="EMBL" id="MBV2127939.1"/>
    </source>
</evidence>
<name>A0ABS6MHT8_9GAMM</name>
<gene>
    <name evidence="1" type="ORF">KQY15_02350</name>
</gene>
<organism evidence="1 2">
    <name type="scientific">Arsukibacterium indicum</name>
    <dbReference type="NCBI Taxonomy" id="2848612"/>
    <lineage>
        <taxon>Bacteria</taxon>
        <taxon>Pseudomonadati</taxon>
        <taxon>Pseudomonadota</taxon>
        <taxon>Gammaproteobacteria</taxon>
        <taxon>Chromatiales</taxon>
        <taxon>Chromatiaceae</taxon>
        <taxon>Arsukibacterium</taxon>
    </lineage>
</organism>